<feature type="transmembrane region" description="Helical" evidence="1">
    <location>
        <begin position="45"/>
        <end position="69"/>
    </location>
</feature>
<proteinExistence type="predicted"/>
<keyword evidence="3" id="KW-1185">Reference proteome</keyword>
<dbReference type="OrthoDB" id="282803at2"/>
<evidence type="ECO:0000313" key="3">
    <source>
        <dbReference type="Proteomes" id="UP000186795"/>
    </source>
</evidence>
<accession>A0A1N7JM00</accession>
<gene>
    <name evidence="2" type="ORF">SAMN05421790_102208</name>
</gene>
<organism evidence="2 3">
    <name type="scientific">Kroppenstedtia eburnea</name>
    <dbReference type="NCBI Taxonomy" id="714067"/>
    <lineage>
        <taxon>Bacteria</taxon>
        <taxon>Bacillati</taxon>
        <taxon>Bacillota</taxon>
        <taxon>Bacilli</taxon>
        <taxon>Bacillales</taxon>
        <taxon>Thermoactinomycetaceae</taxon>
        <taxon>Kroppenstedtia</taxon>
    </lineage>
</organism>
<dbReference type="InterPro" id="IPR032820">
    <property type="entry name" value="ATPase_put"/>
</dbReference>
<dbReference type="RefSeq" id="WP_040387507.1">
    <property type="nucleotide sequence ID" value="NZ_CP048103.1"/>
</dbReference>
<keyword evidence="1" id="KW-0472">Membrane</keyword>
<evidence type="ECO:0000313" key="2">
    <source>
        <dbReference type="EMBL" id="SIS50369.1"/>
    </source>
</evidence>
<sequence>MKNQPENPWKIIGLFGSLGVEILLFIVGGAWLGRFLDDRWGSFPTWTATGLLGGMLLGGVSTVMAIRFLRKK</sequence>
<name>A0A1N7JM00_9BACL</name>
<dbReference type="Proteomes" id="UP000186795">
    <property type="component" value="Unassembled WGS sequence"/>
</dbReference>
<reference evidence="3" key="1">
    <citation type="submission" date="2017-01" db="EMBL/GenBank/DDBJ databases">
        <authorList>
            <person name="Varghese N."/>
            <person name="Submissions S."/>
        </authorList>
    </citation>
    <scope>NUCLEOTIDE SEQUENCE [LARGE SCALE GENOMIC DNA]</scope>
    <source>
        <strain evidence="3">DSM 45196</strain>
    </source>
</reference>
<feature type="transmembrane region" description="Helical" evidence="1">
    <location>
        <begin position="12"/>
        <end position="33"/>
    </location>
</feature>
<protein>
    <submittedName>
        <fullName evidence="2">Putative F0F1-ATPase subunit Ca2+/Mg2+ transporter</fullName>
    </submittedName>
</protein>
<dbReference type="EMBL" id="FTOD01000002">
    <property type="protein sequence ID" value="SIS50369.1"/>
    <property type="molecule type" value="Genomic_DNA"/>
</dbReference>
<keyword evidence="1" id="KW-1133">Transmembrane helix</keyword>
<evidence type="ECO:0000256" key="1">
    <source>
        <dbReference type="SAM" id="Phobius"/>
    </source>
</evidence>
<dbReference type="AlphaFoldDB" id="A0A1N7JM00"/>
<keyword evidence="1" id="KW-0812">Transmembrane</keyword>
<dbReference type="Pfam" id="PF09527">
    <property type="entry name" value="ATPase_gene1"/>
    <property type="match status" value="1"/>
</dbReference>